<dbReference type="EMBL" id="JAAAIP010001614">
    <property type="protein sequence ID" value="KAG0305217.1"/>
    <property type="molecule type" value="Genomic_DNA"/>
</dbReference>
<keyword evidence="3" id="KW-1185">Reference proteome</keyword>
<proteinExistence type="predicted"/>
<feature type="region of interest" description="Disordered" evidence="1">
    <location>
        <begin position="1"/>
        <end position="25"/>
    </location>
</feature>
<evidence type="ECO:0000313" key="2">
    <source>
        <dbReference type="EMBL" id="KAG0305217.1"/>
    </source>
</evidence>
<evidence type="ECO:0000256" key="1">
    <source>
        <dbReference type="SAM" id="MobiDB-lite"/>
    </source>
</evidence>
<organism evidence="2 3">
    <name type="scientific">Dissophora globulifera</name>
    <dbReference type="NCBI Taxonomy" id="979702"/>
    <lineage>
        <taxon>Eukaryota</taxon>
        <taxon>Fungi</taxon>
        <taxon>Fungi incertae sedis</taxon>
        <taxon>Mucoromycota</taxon>
        <taxon>Mortierellomycotina</taxon>
        <taxon>Mortierellomycetes</taxon>
        <taxon>Mortierellales</taxon>
        <taxon>Mortierellaceae</taxon>
        <taxon>Dissophora</taxon>
    </lineage>
</organism>
<sequence>MSGSSKTPRNVLGSPSPRARERQRSLDRKEFLLAIQEKEDVAKVEADVDEFVTQKYQLVGSSEDSEDEVDDEDAVQSQGGWADLKGKQVPGRVEPQPASVEREIGPVQVPKELPRLVPVQYGPKDYGVEWRFKVSDGKTYTWSLQASEDEDVSVVRQVARQHGFRVLEGVEEGQLDRRYRLLENQTAALDLIVVAQADIEAIGGLKHIPSKQRNAWKRVVNVAVNKSIKHTDEEIRVVKKLCDEVSRRAASVRESLQLVGVPQRKIDEAESIRLKKRSWLDLGQMVDSDDDELRCVKQARRSKDSSQC</sequence>
<feature type="compositionally biased region" description="Acidic residues" evidence="1">
    <location>
        <begin position="63"/>
        <end position="74"/>
    </location>
</feature>
<protein>
    <submittedName>
        <fullName evidence="2">Uncharacterized protein</fullName>
    </submittedName>
</protein>
<dbReference type="Proteomes" id="UP000738325">
    <property type="component" value="Unassembled WGS sequence"/>
</dbReference>
<evidence type="ECO:0000313" key="3">
    <source>
        <dbReference type="Proteomes" id="UP000738325"/>
    </source>
</evidence>
<name>A0A9P6R0X0_9FUNG</name>
<feature type="region of interest" description="Disordered" evidence="1">
    <location>
        <begin position="59"/>
        <end position="99"/>
    </location>
</feature>
<gene>
    <name evidence="2" type="ORF">BGZ99_002170</name>
</gene>
<comment type="caution">
    <text evidence="2">The sequence shown here is derived from an EMBL/GenBank/DDBJ whole genome shotgun (WGS) entry which is preliminary data.</text>
</comment>
<dbReference type="AlphaFoldDB" id="A0A9P6R0X0"/>
<accession>A0A9P6R0X0</accession>
<reference evidence="2" key="1">
    <citation type="journal article" date="2020" name="Fungal Divers.">
        <title>Resolving the Mortierellaceae phylogeny through synthesis of multi-gene phylogenetics and phylogenomics.</title>
        <authorList>
            <person name="Vandepol N."/>
            <person name="Liber J."/>
            <person name="Desiro A."/>
            <person name="Na H."/>
            <person name="Kennedy M."/>
            <person name="Barry K."/>
            <person name="Grigoriev I.V."/>
            <person name="Miller A.N."/>
            <person name="O'Donnell K."/>
            <person name="Stajich J.E."/>
            <person name="Bonito G."/>
        </authorList>
    </citation>
    <scope>NUCLEOTIDE SEQUENCE</scope>
    <source>
        <strain evidence="2">REB-010B</strain>
    </source>
</reference>